<accession>A0ABX7JFF4</accession>
<dbReference type="RefSeq" id="WP_205293377.1">
    <property type="nucleotide sequence ID" value="NZ_CP070368.1"/>
</dbReference>
<proteinExistence type="predicted"/>
<evidence type="ECO:0000313" key="2">
    <source>
        <dbReference type="EMBL" id="QRZ12346.1"/>
    </source>
</evidence>
<gene>
    <name evidence="2" type="ORF">JWJ88_06870</name>
</gene>
<dbReference type="Proteomes" id="UP000663629">
    <property type="component" value="Chromosome 1"/>
</dbReference>
<dbReference type="EMBL" id="CP070368">
    <property type="protein sequence ID" value="QRZ12346.1"/>
    <property type="molecule type" value="Genomic_DNA"/>
</dbReference>
<sequence length="54" mass="5937">MPILMLLPIAAAVAISMALVRHGWRRDVLFLLGGAVLTPWLLYLVALVQMDLPP</sequence>
<organism evidence="2 3">
    <name type="scientific">Paracoccus methylovorus</name>
    <dbReference type="NCBI Taxonomy" id="2812658"/>
    <lineage>
        <taxon>Bacteria</taxon>
        <taxon>Pseudomonadati</taxon>
        <taxon>Pseudomonadota</taxon>
        <taxon>Alphaproteobacteria</taxon>
        <taxon>Rhodobacterales</taxon>
        <taxon>Paracoccaceae</taxon>
        <taxon>Paracoccus</taxon>
    </lineage>
</organism>
<keyword evidence="1" id="KW-0812">Transmembrane</keyword>
<reference evidence="2 3" key="1">
    <citation type="submission" date="2021-02" db="EMBL/GenBank/DDBJ databases">
        <title>Paracoccus methylovroum sp.nov., a new methanol and methylamine utilizing methylotrophic denitrifer.</title>
        <authorList>
            <person name="Timsy T."/>
            <person name="Behrendt U."/>
            <person name="Ulrich A."/>
            <person name="Spanner T."/>
            <person name="Foesel B.U."/>
            <person name="Horn M.A."/>
            <person name="Kolb S."/>
        </authorList>
    </citation>
    <scope>NUCLEOTIDE SEQUENCE [LARGE SCALE GENOMIC DNA]</scope>
    <source>
        <strain evidence="2 3">H4-D09</strain>
    </source>
</reference>
<keyword evidence="1" id="KW-0472">Membrane</keyword>
<evidence type="ECO:0000313" key="3">
    <source>
        <dbReference type="Proteomes" id="UP000663629"/>
    </source>
</evidence>
<evidence type="ECO:0000256" key="1">
    <source>
        <dbReference type="SAM" id="Phobius"/>
    </source>
</evidence>
<keyword evidence="3" id="KW-1185">Reference proteome</keyword>
<protein>
    <submittedName>
        <fullName evidence="2">Uncharacterized protein</fullName>
    </submittedName>
</protein>
<name>A0ABX7JFF4_9RHOB</name>
<feature type="transmembrane region" description="Helical" evidence="1">
    <location>
        <begin position="28"/>
        <end position="48"/>
    </location>
</feature>
<keyword evidence="1" id="KW-1133">Transmembrane helix</keyword>